<evidence type="ECO:0000313" key="13">
    <source>
        <dbReference type="EMBL" id="RLN52782.1"/>
    </source>
</evidence>
<evidence type="ECO:0000313" key="16">
    <source>
        <dbReference type="Proteomes" id="UP000284657"/>
    </source>
</evidence>
<feature type="domain" description="C3H1-type" evidence="11">
    <location>
        <begin position="42"/>
        <end position="70"/>
    </location>
</feature>
<keyword evidence="2 9" id="KW-0812">Transmembrane</keyword>
<dbReference type="FunFam" id="4.10.1000.10:FF:000001">
    <property type="entry name" value="zinc finger CCCH domain-containing protein 15-like"/>
    <property type="match status" value="1"/>
</dbReference>
<keyword evidence="7" id="KW-1133">Transmembrane helix</keyword>
<dbReference type="PROSITE" id="PS50922">
    <property type="entry name" value="TLC"/>
    <property type="match status" value="1"/>
</dbReference>
<dbReference type="EMBL" id="MBDO02000048">
    <property type="protein sequence ID" value="RLN65764.1"/>
    <property type="molecule type" value="Genomic_DNA"/>
</dbReference>
<protein>
    <recommendedName>
        <fullName evidence="17">TLC domain-containing protein</fullName>
    </recommendedName>
</protein>
<keyword evidence="6 10" id="KW-0862">Zinc</keyword>
<feature type="domain" description="TLC" evidence="12">
    <location>
        <begin position="288"/>
        <end position="518"/>
    </location>
</feature>
<dbReference type="EMBL" id="MBAD02001645">
    <property type="protein sequence ID" value="RLN52782.1"/>
    <property type="molecule type" value="Genomic_DNA"/>
</dbReference>
<dbReference type="InterPro" id="IPR036855">
    <property type="entry name" value="Znf_CCCH_sf"/>
</dbReference>
<evidence type="ECO:0000313" key="14">
    <source>
        <dbReference type="EMBL" id="RLN65764.1"/>
    </source>
</evidence>
<dbReference type="OrthoDB" id="410307at2759"/>
<dbReference type="SUPFAM" id="SSF90229">
    <property type="entry name" value="CCCH zinc finger"/>
    <property type="match status" value="2"/>
</dbReference>
<dbReference type="GO" id="GO:0016020">
    <property type="term" value="C:membrane"/>
    <property type="evidence" value="ECO:0007669"/>
    <property type="project" value="UniProtKB-SubCell"/>
</dbReference>
<organism evidence="14 15">
    <name type="scientific">Phytophthora kernoviae</name>
    <dbReference type="NCBI Taxonomy" id="325452"/>
    <lineage>
        <taxon>Eukaryota</taxon>
        <taxon>Sar</taxon>
        <taxon>Stramenopiles</taxon>
        <taxon>Oomycota</taxon>
        <taxon>Peronosporomycetes</taxon>
        <taxon>Peronosporales</taxon>
        <taxon>Peronosporaceae</taxon>
        <taxon>Phytophthora</taxon>
    </lineage>
</organism>
<evidence type="ECO:0000259" key="12">
    <source>
        <dbReference type="PROSITE" id="PS50922"/>
    </source>
</evidence>
<evidence type="ECO:0000256" key="2">
    <source>
        <dbReference type="ARBA" id="ARBA00022692"/>
    </source>
</evidence>
<keyword evidence="8 9" id="KW-0472">Membrane</keyword>
<dbReference type="PROSITE" id="PS50103">
    <property type="entry name" value="ZF_C3H1"/>
    <property type="match status" value="2"/>
</dbReference>
<reference evidence="15 16" key="1">
    <citation type="submission" date="2018-07" db="EMBL/GenBank/DDBJ databases">
        <title>Genome sequencing of oomycete isolates from Chile give support for New Zealand origin for Phytophthora kernoviae and make available the first Nothophytophthora sp. genome.</title>
        <authorList>
            <person name="Studholme D.J."/>
            <person name="Sanfuentes E."/>
            <person name="Panda P."/>
            <person name="Hill R."/>
            <person name="Sambles C."/>
            <person name="Grant M."/>
            <person name="Williams N.M."/>
            <person name="Mcdougal R.L."/>
        </authorList>
    </citation>
    <scope>NUCLEOTIDE SEQUENCE [LARGE SCALE GENOMIC DNA]</scope>
    <source>
        <strain evidence="14">Chile6</strain>
        <strain evidence="13">Chile7</strain>
    </source>
</reference>
<dbReference type="Gene3D" id="4.10.1000.10">
    <property type="entry name" value="Zinc finger, CCCH-type"/>
    <property type="match status" value="2"/>
</dbReference>
<keyword evidence="5 10" id="KW-0863">Zinc-finger</keyword>
<evidence type="ECO:0000256" key="1">
    <source>
        <dbReference type="ARBA" id="ARBA00004141"/>
    </source>
</evidence>
<gene>
    <name evidence="13" type="ORF">BBJ29_000748</name>
    <name evidence="14" type="ORF">BBP00_00002651</name>
</gene>
<evidence type="ECO:0000256" key="10">
    <source>
        <dbReference type="PROSITE-ProRule" id="PRU00723"/>
    </source>
</evidence>
<evidence type="ECO:0000256" key="7">
    <source>
        <dbReference type="ARBA" id="ARBA00022989"/>
    </source>
</evidence>
<evidence type="ECO:0000256" key="5">
    <source>
        <dbReference type="ARBA" id="ARBA00022771"/>
    </source>
</evidence>
<feature type="zinc finger region" description="C3H1-type" evidence="10">
    <location>
        <begin position="80"/>
        <end position="108"/>
    </location>
</feature>
<accession>A0A3F2RWS4</accession>
<dbReference type="Pfam" id="PF00642">
    <property type="entry name" value="zf-CCCH"/>
    <property type="match status" value="2"/>
</dbReference>
<dbReference type="Pfam" id="PF14853">
    <property type="entry name" value="Fis1_TPR_C"/>
    <property type="match status" value="1"/>
</dbReference>
<dbReference type="SMART" id="SM00356">
    <property type="entry name" value="ZnF_C3H1"/>
    <property type="match status" value="2"/>
</dbReference>
<evidence type="ECO:0000256" key="6">
    <source>
        <dbReference type="ARBA" id="ARBA00022833"/>
    </source>
</evidence>
<sequence length="577" mass="64590">MRMIDMSPIETPSYGSPGRMQVLANGDIIDCGRLPQTARNNLYKTELCKHFTENGSCRYGSKCQFAHGEEELRGVLRHPKYKTTRCKAFMSTGKCMYGSRCRFIHTRHPGDVDQRFVDFGSSDLSSTASESDDQESTKDLLVNPYGNVLEPIDLSMPFSANGLSNQMTLAPLTACLSPEYDSYLRRDPFLDYGSFQSNDLGFDLSSSSCSSNEALNAMSPRSNSSVESATSKFSRLTIFQRICREDDARCHLAQHVHNHGSNVFAMIRVMVVPLVSAKVKAFATLSTFGELLFSNTVVSMVHSALSSLLAFTALATSHSLHGDYVNSVTRVEFLATGVSTGYFAYDLWDYVLNGLYAKSPGIILHHVVVLICYISALTKTVGVPLLSFALVCELHSVFMHARKLLTMSNYSVEQSATLCWGGSNLVAMTMKGAKTDVDWFSPEELATAREEYLEEQEKEQPSPQVKLRYAIALAKSRKRDDKYRAIGLLEDLLEQGYAPKESLYWISLTLCGLGEYRASRSYCERLLRMEPSHMKAQLLHKRIKDVVAKGVFQHYLNLLSGKSEIDELLRFVQKMVW</sequence>
<dbReference type="PANTHER" id="PTHR12547:SF18">
    <property type="entry name" value="PROTEIN TIS11"/>
    <property type="match status" value="1"/>
</dbReference>
<dbReference type="Proteomes" id="UP000277300">
    <property type="component" value="Unassembled WGS sequence"/>
</dbReference>
<dbReference type="InterPro" id="IPR006634">
    <property type="entry name" value="TLC-dom"/>
</dbReference>
<evidence type="ECO:0008006" key="17">
    <source>
        <dbReference type="Google" id="ProtNLM"/>
    </source>
</evidence>
<name>A0A3F2RWS4_9STRA</name>
<evidence type="ECO:0000256" key="3">
    <source>
        <dbReference type="ARBA" id="ARBA00022723"/>
    </source>
</evidence>
<feature type="zinc finger region" description="C3H1-type" evidence="10">
    <location>
        <begin position="42"/>
        <end position="70"/>
    </location>
</feature>
<evidence type="ECO:0000259" key="11">
    <source>
        <dbReference type="PROSITE" id="PS50103"/>
    </source>
</evidence>
<dbReference type="InterPro" id="IPR011990">
    <property type="entry name" value="TPR-like_helical_dom_sf"/>
</dbReference>
<proteinExistence type="predicted"/>
<evidence type="ECO:0000256" key="9">
    <source>
        <dbReference type="PROSITE-ProRule" id="PRU00205"/>
    </source>
</evidence>
<evidence type="ECO:0000256" key="8">
    <source>
        <dbReference type="ARBA" id="ARBA00023136"/>
    </source>
</evidence>
<evidence type="ECO:0000256" key="4">
    <source>
        <dbReference type="ARBA" id="ARBA00022737"/>
    </source>
</evidence>
<dbReference type="GO" id="GO:0003729">
    <property type="term" value="F:mRNA binding"/>
    <property type="evidence" value="ECO:0007669"/>
    <property type="project" value="InterPro"/>
</dbReference>
<dbReference type="AlphaFoldDB" id="A0A3F2RWS4"/>
<dbReference type="SUPFAM" id="SSF48452">
    <property type="entry name" value="TPR-like"/>
    <property type="match status" value="1"/>
</dbReference>
<comment type="caution">
    <text evidence="14">The sequence shown here is derived from an EMBL/GenBank/DDBJ whole genome shotgun (WGS) entry which is preliminary data.</text>
</comment>
<keyword evidence="3 10" id="KW-0479">Metal-binding</keyword>
<dbReference type="GO" id="GO:0008270">
    <property type="term" value="F:zinc ion binding"/>
    <property type="evidence" value="ECO:0007669"/>
    <property type="project" value="UniProtKB-KW"/>
</dbReference>
<dbReference type="Pfam" id="PF03798">
    <property type="entry name" value="TRAM_LAG1_CLN8"/>
    <property type="match status" value="1"/>
</dbReference>
<comment type="subcellular location">
    <subcellularLocation>
        <location evidence="1">Membrane</location>
        <topology evidence="1">Multi-pass membrane protein</topology>
    </subcellularLocation>
</comment>
<keyword evidence="4" id="KW-0677">Repeat</keyword>
<evidence type="ECO:0000313" key="15">
    <source>
        <dbReference type="Proteomes" id="UP000277300"/>
    </source>
</evidence>
<dbReference type="InterPro" id="IPR045877">
    <property type="entry name" value="ZFP36-like"/>
</dbReference>
<dbReference type="InterPro" id="IPR028061">
    <property type="entry name" value="Fis1_TPR_C"/>
</dbReference>
<dbReference type="PANTHER" id="PTHR12547">
    <property type="entry name" value="CCCH ZINC FINGER/TIS11-RELATED"/>
    <property type="match status" value="1"/>
</dbReference>
<dbReference type="Proteomes" id="UP000284657">
    <property type="component" value="Unassembled WGS sequence"/>
</dbReference>
<feature type="domain" description="C3H1-type" evidence="11">
    <location>
        <begin position="80"/>
        <end position="108"/>
    </location>
</feature>
<dbReference type="InterPro" id="IPR000571">
    <property type="entry name" value="Znf_CCCH"/>
</dbReference>
<dbReference type="Gene3D" id="1.25.40.10">
    <property type="entry name" value="Tetratricopeptide repeat domain"/>
    <property type="match status" value="1"/>
</dbReference>